<dbReference type="InterPro" id="IPR052173">
    <property type="entry name" value="Beta-lactam_resp_regulator"/>
</dbReference>
<evidence type="ECO:0000256" key="1">
    <source>
        <dbReference type="SAM" id="Phobius"/>
    </source>
</evidence>
<dbReference type="Pfam" id="PF05569">
    <property type="entry name" value="Peptidase_M56"/>
    <property type="match status" value="1"/>
</dbReference>
<dbReference type="PANTHER" id="PTHR34978:SF3">
    <property type="entry name" value="SLR0241 PROTEIN"/>
    <property type="match status" value="1"/>
</dbReference>
<evidence type="ECO:0000259" key="2">
    <source>
        <dbReference type="Pfam" id="PF05569"/>
    </source>
</evidence>
<organism evidence="3 4">
    <name type="scientific">Anaerocolumna aminovalerica</name>
    <dbReference type="NCBI Taxonomy" id="1527"/>
    <lineage>
        <taxon>Bacteria</taxon>
        <taxon>Bacillati</taxon>
        <taxon>Bacillota</taxon>
        <taxon>Clostridia</taxon>
        <taxon>Lachnospirales</taxon>
        <taxon>Lachnospiraceae</taxon>
        <taxon>Anaerocolumna</taxon>
    </lineage>
</organism>
<dbReference type="RefSeq" id="WP_170847954.1">
    <property type="nucleotide sequence ID" value="NZ_BAABFM010000024.1"/>
</dbReference>
<dbReference type="EMBL" id="FOWD01000015">
    <property type="protein sequence ID" value="SFO25890.1"/>
    <property type="molecule type" value="Genomic_DNA"/>
</dbReference>
<feature type="transmembrane region" description="Helical" evidence="1">
    <location>
        <begin position="31"/>
        <end position="50"/>
    </location>
</feature>
<name>A0A1I5FQ30_9FIRM</name>
<keyword evidence="1" id="KW-0812">Transmembrane</keyword>
<keyword evidence="4" id="KW-1185">Reference proteome</keyword>
<feature type="transmembrane region" description="Helical" evidence="1">
    <location>
        <begin position="99"/>
        <end position="120"/>
    </location>
</feature>
<dbReference type="CDD" id="cd07341">
    <property type="entry name" value="M56_BlaR1_MecR1_like"/>
    <property type="match status" value="1"/>
</dbReference>
<keyword evidence="1" id="KW-0472">Membrane</keyword>
<dbReference type="InterPro" id="IPR008756">
    <property type="entry name" value="Peptidase_M56"/>
</dbReference>
<proteinExistence type="predicted"/>
<gene>
    <name evidence="3" type="ORF">SAMN04489757_11555</name>
</gene>
<dbReference type="PANTHER" id="PTHR34978">
    <property type="entry name" value="POSSIBLE SENSOR-TRANSDUCER PROTEIN BLAR"/>
    <property type="match status" value="1"/>
</dbReference>
<reference evidence="3 4" key="1">
    <citation type="submission" date="2016-10" db="EMBL/GenBank/DDBJ databases">
        <authorList>
            <person name="de Groot N.N."/>
        </authorList>
    </citation>
    <scope>NUCLEOTIDE SEQUENCE [LARGE SCALE GENOMIC DNA]</scope>
    <source>
        <strain evidence="3 4">DSM 1283</strain>
    </source>
</reference>
<feature type="domain" description="Peptidase M56" evidence="2">
    <location>
        <begin position="3"/>
        <end position="287"/>
    </location>
</feature>
<dbReference type="STRING" id="1527.SAMN04489757_11555"/>
<dbReference type="Proteomes" id="UP000198806">
    <property type="component" value="Unassembled WGS sequence"/>
</dbReference>
<evidence type="ECO:0000313" key="4">
    <source>
        <dbReference type="Proteomes" id="UP000198806"/>
    </source>
</evidence>
<accession>A0A1I5FQ30</accession>
<feature type="transmembrane region" description="Helical" evidence="1">
    <location>
        <begin position="208"/>
        <end position="230"/>
    </location>
</feature>
<dbReference type="AlphaFoldDB" id="A0A1I5FQ30"/>
<feature type="transmembrane region" description="Helical" evidence="1">
    <location>
        <begin position="6"/>
        <end position="24"/>
    </location>
</feature>
<evidence type="ECO:0000313" key="3">
    <source>
        <dbReference type="EMBL" id="SFO25890.1"/>
    </source>
</evidence>
<protein>
    <submittedName>
        <fullName evidence="3">Signal transducer regulating beta-lactamase production, contains metallopeptidase domain</fullName>
    </submittedName>
</protein>
<feature type="transmembrane region" description="Helical" evidence="1">
    <location>
        <begin position="295"/>
        <end position="318"/>
    </location>
</feature>
<sequence>MSLLKMSFSTGIIILVIVVIRRLLLHKLPKMTFLILWGVVLCRLLIPLSIPSKFSIFTIINILKNRYSEVELPLTEMPIASNNTVVAETVPTLPEAVSFISPALVIWLIGLLSCALFFVITHLRCRREYRTALPIDNEFLNLWQSENSKRRYVQIRQSDMISAPLTYGIIRPVILLPKQTDWSDKNRLRYILMHEFVHIRRFDTLTKLLLVIALCVHWFNPFVWLMYLLANRDIELSCDETVVRTFGVDMRSAYAMTLIGLEEKKSRLSPLINNFSKIAIEERIEAIMKTKKPSFIGIILAFVLIIVTAAVFATGALADDGNTIGNSVSISGTLDGKNYIYSNDGGVTWVSEEEYKEKNPDLLNQIEFWEINEFQNWMEQEKNVYQEMAEDGTQKFYDSEMNKWRVWTLQDTDKLYSIWQEQLKRMKQGYKYTKDIKLSDGTVLAGTFEPDTHGIAYTSSIEENSQTASNPSRQELLAEYSPYGITFDKNGNMYFQSKPVRYFYDGVDLGDNTASVRYEYLNEKGTVDVHTNRKATDNGDGSFDPFGELTGIKKYSQDEFEQRNIADLKGSSEAVTYVSEDTSEGETFAQKFSKYKKYGIDYKEQKNSGVGNVYYNGKLVKTFIDENKDGGVFSFQSVDGGEIVVHTVYNKKGKLMGVEKQ</sequence>
<keyword evidence="1" id="KW-1133">Transmembrane helix</keyword>